<reference evidence="2 3" key="1">
    <citation type="submission" date="2015-11" db="EMBL/GenBank/DDBJ databases">
        <title>Sequence of Pedobacter ginsenosidimutans.</title>
        <authorList>
            <person name="Carson E."/>
            <person name="Keyser V."/>
            <person name="Newman J."/>
            <person name="Miller J."/>
        </authorList>
    </citation>
    <scope>NUCLEOTIDE SEQUENCE [LARGE SCALE GENOMIC DNA]</scope>
    <source>
        <strain evidence="2 3">KACC 14530</strain>
    </source>
</reference>
<gene>
    <name evidence="2" type="ORF">ASU31_00890</name>
</gene>
<dbReference type="Proteomes" id="UP000051950">
    <property type="component" value="Unassembled WGS sequence"/>
</dbReference>
<dbReference type="Pfam" id="PF13657">
    <property type="entry name" value="Couple_hipA"/>
    <property type="match status" value="1"/>
</dbReference>
<feature type="domain" description="HipA N-terminal subdomain 1" evidence="1">
    <location>
        <begin position="35"/>
        <end position="125"/>
    </location>
</feature>
<dbReference type="EMBL" id="LMZQ01000001">
    <property type="protein sequence ID" value="KRT17882.1"/>
    <property type="molecule type" value="Genomic_DNA"/>
</dbReference>
<sequence>MINYLKQLFSKSEEPHADVEVLLPKGENATFELRVDKLVIGTLHCENGVWEFKYTEDFKKNGGNYNHIAGFSNLNKVYTNDSLWPFFQTRIPGLKQPAVKEILKKEHINESNELELLKRFGKKTISNPYELELV</sequence>
<evidence type="ECO:0000313" key="2">
    <source>
        <dbReference type="EMBL" id="KRT17882.1"/>
    </source>
</evidence>
<proteinExistence type="predicted"/>
<protein>
    <recommendedName>
        <fullName evidence="1">HipA N-terminal subdomain 1 domain-containing protein</fullName>
    </recommendedName>
</protein>
<dbReference type="InterPro" id="IPR017508">
    <property type="entry name" value="HipA_N1"/>
</dbReference>
<dbReference type="OrthoDB" id="1093800at2"/>
<organism evidence="2 3">
    <name type="scientific">Pedobacter ginsenosidimutans</name>
    <dbReference type="NCBI Taxonomy" id="687842"/>
    <lineage>
        <taxon>Bacteria</taxon>
        <taxon>Pseudomonadati</taxon>
        <taxon>Bacteroidota</taxon>
        <taxon>Sphingobacteriia</taxon>
        <taxon>Sphingobacteriales</taxon>
        <taxon>Sphingobacteriaceae</taxon>
        <taxon>Pedobacter</taxon>
    </lineage>
</organism>
<name>A0A0T5VVJ2_9SPHI</name>
<comment type="caution">
    <text evidence="2">The sequence shown here is derived from an EMBL/GenBank/DDBJ whole genome shotgun (WGS) entry which is preliminary data.</text>
</comment>
<accession>A0A0T5VVJ2</accession>
<evidence type="ECO:0000313" key="3">
    <source>
        <dbReference type="Proteomes" id="UP000051950"/>
    </source>
</evidence>
<dbReference type="RefSeq" id="WP_057930512.1">
    <property type="nucleotide sequence ID" value="NZ_LMZQ01000001.1"/>
</dbReference>
<keyword evidence="3" id="KW-1185">Reference proteome</keyword>
<evidence type="ECO:0000259" key="1">
    <source>
        <dbReference type="Pfam" id="PF13657"/>
    </source>
</evidence>
<dbReference type="AlphaFoldDB" id="A0A0T5VVJ2"/>